<comment type="caution">
    <text evidence="1">The sequence shown here is derived from an EMBL/GenBank/DDBJ whole genome shotgun (WGS) entry which is preliminary data.</text>
</comment>
<evidence type="ECO:0000313" key="2">
    <source>
        <dbReference type="Proteomes" id="UP000790709"/>
    </source>
</evidence>
<organism evidence="1 2">
    <name type="scientific">Leucogyrophana mollusca</name>
    <dbReference type="NCBI Taxonomy" id="85980"/>
    <lineage>
        <taxon>Eukaryota</taxon>
        <taxon>Fungi</taxon>
        <taxon>Dikarya</taxon>
        <taxon>Basidiomycota</taxon>
        <taxon>Agaricomycotina</taxon>
        <taxon>Agaricomycetes</taxon>
        <taxon>Agaricomycetidae</taxon>
        <taxon>Boletales</taxon>
        <taxon>Boletales incertae sedis</taxon>
        <taxon>Leucogyrophana</taxon>
    </lineage>
</organism>
<name>A0ACB8AZB7_9AGAM</name>
<reference evidence="1" key="1">
    <citation type="journal article" date="2021" name="New Phytol.">
        <title>Evolutionary innovations through gain and loss of genes in the ectomycorrhizal Boletales.</title>
        <authorList>
            <person name="Wu G."/>
            <person name="Miyauchi S."/>
            <person name="Morin E."/>
            <person name="Kuo A."/>
            <person name="Drula E."/>
            <person name="Varga T."/>
            <person name="Kohler A."/>
            <person name="Feng B."/>
            <person name="Cao Y."/>
            <person name="Lipzen A."/>
            <person name="Daum C."/>
            <person name="Hundley H."/>
            <person name="Pangilinan J."/>
            <person name="Johnson J."/>
            <person name="Barry K."/>
            <person name="LaButti K."/>
            <person name="Ng V."/>
            <person name="Ahrendt S."/>
            <person name="Min B."/>
            <person name="Choi I.G."/>
            <person name="Park H."/>
            <person name="Plett J.M."/>
            <person name="Magnuson J."/>
            <person name="Spatafora J.W."/>
            <person name="Nagy L.G."/>
            <person name="Henrissat B."/>
            <person name="Grigoriev I.V."/>
            <person name="Yang Z.L."/>
            <person name="Xu J."/>
            <person name="Martin F.M."/>
        </authorList>
    </citation>
    <scope>NUCLEOTIDE SEQUENCE</scope>
    <source>
        <strain evidence="1">KUC20120723A-06</strain>
    </source>
</reference>
<dbReference type="EMBL" id="MU266829">
    <property type="protein sequence ID" value="KAH7918213.1"/>
    <property type="molecule type" value="Genomic_DNA"/>
</dbReference>
<evidence type="ECO:0000313" key="1">
    <source>
        <dbReference type="EMBL" id="KAH7918213.1"/>
    </source>
</evidence>
<accession>A0ACB8AZB7</accession>
<dbReference type="Proteomes" id="UP000790709">
    <property type="component" value="Unassembled WGS sequence"/>
</dbReference>
<gene>
    <name evidence="1" type="ORF">BV22DRAFT_1041915</name>
</gene>
<proteinExistence type="predicted"/>
<protein>
    <submittedName>
        <fullName evidence="1">Uncharacterized protein</fullName>
    </submittedName>
</protein>
<keyword evidence="2" id="KW-1185">Reference proteome</keyword>
<sequence length="176" mass="18435">MQFKFTIVVLAAFVASACAAPFPEGAIARRDVVDDDWSPTSLASPDIRKRAVAITPDYTGDLANFVIPAGGSTKKEQAKVKKAEAKQAARVKLQATALASAQRLLNAAQSGLSLPDTLDVTFKNNFHPSPSESTSHITIAFSATACKGTCVAHGFEASNASPGDIFAADHSKIYPA</sequence>